<evidence type="ECO:0000259" key="3">
    <source>
        <dbReference type="SMART" id="SM00278"/>
    </source>
</evidence>
<dbReference type="InterPro" id="IPR022312">
    <property type="entry name" value="DNA_pol_X"/>
</dbReference>
<evidence type="ECO:0000256" key="1">
    <source>
        <dbReference type="ARBA" id="ARBA00022634"/>
    </source>
</evidence>
<dbReference type="SUPFAM" id="SSF47802">
    <property type="entry name" value="DNA polymerase beta, N-terminal domain-like"/>
    <property type="match status" value="1"/>
</dbReference>
<accession>A0AAX2RXW4</accession>
<dbReference type="EMBL" id="SNSQ01000002">
    <property type="protein sequence ID" value="TEU54049.1"/>
    <property type="molecule type" value="Genomic_DNA"/>
</dbReference>
<feature type="domain" description="Helix-hairpin-helix DNA-binding motif class 1" evidence="3">
    <location>
        <begin position="137"/>
        <end position="156"/>
    </location>
</feature>
<dbReference type="GO" id="GO:0003887">
    <property type="term" value="F:DNA-directed DNA polymerase activity"/>
    <property type="evidence" value="ECO:0007669"/>
    <property type="project" value="InterPro"/>
</dbReference>
<dbReference type="Proteomes" id="UP000298234">
    <property type="component" value="Unassembled WGS sequence"/>
</dbReference>
<comment type="caution">
    <text evidence="4">The sequence shown here is derived from an EMBL/GenBank/DDBJ whole genome shotgun (WGS) entry which is preliminary data.</text>
</comment>
<dbReference type="GO" id="GO:0006281">
    <property type="term" value="P:DNA repair"/>
    <property type="evidence" value="ECO:0007669"/>
    <property type="project" value="InterPro"/>
</dbReference>
<dbReference type="InterPro" id="IPR010996">
    <property type="entry name" value="HHH_MUS81"/>
</dbReference>
<proteinExistence type="predicted"/>
<dbReference type="SMART" id="SM00278">
    <property type="entry name" value="HhH1"/>
    <property type="match status" value="3"/>
</dbReference>
<dbReference type="GO" id="GO:0003677">
    <property type="term" value="F:DNA binding"/>
    <property type="evidence" value="ECO:0007669"/>
    <property type="project" value="UniProtKB-KW"/>
</dbReference>
<keyword evidence="1" id="KW-0237">DNA synthesis</keyword>
<dbReference type="InterPro" id="IPR027421">
    <property type="entry name" value="DNA_pol_lamdba_lyase_dom_sf"/>
</dbReference>
<dbReference type="RefSeq" id="WP_119336538.1">
    <property type="nucleotide sequence ID" value="NZ_CP095496.1"/>
</dbReference>
<dbReference type="Pfam" id="PF14716">
    <property type="entry name" value="HHH_8"/>
    <property type="match status" value="1"/>
</dbReference>
<keyword evidence="2" id="KW-0235">DNA replication</keyword>
<dbReference type="Pfam" id="PF14520">
    <property type="entry name" value="HHH_5"/>
    <property type="match status" value="1"/>
</dbReference>
<dbReference type="AlphaFoldDB" id="A0AAX2RXW4"/>
<evidence type="ECO:0000313" key="5">
    <source>
        <dbReference type="Proteomes" id="UP000298234"/>
    </source>
</evidence>
<dbReference type="InterPro" id="IPR003583">
    <property type="entry name" value="Hlx-hairpin-Hlx_DNA-bd_motif"/>
</dbReference>
<evidence type="ECO:0000313" key="4">
    <source>
        <dbReference type="EMBL" id="TEU54049.1"/>
    </source>
</evidence>
<dbReference type="PANTHER" id="PTHR11276">
    <property type="entry name" value="DNA POLYMERASE TYPE-X FAMILY MEMBER"/>
    <property type="match status" value="1"/>
</dbReference>
<feature type="domain" description="Helix-hairpin-helix DNA-binding motif class 1" evidence="3">
    <location>
        <begin position="63"/>
        <end position="82"/>
    </location>
</feature>
<dbReference type="Gene3D" id="1.10.150.110">
    <property type="entry name" value="DNA polymerase beta, N-terminal domain-like"/>
    <property type="match status" value="1"/>
</dbReference>
<reference evidence="4 5" key="1">
    <citation type="submission" date="2019-03" db="EMBL/GenBank/DDBJ databases">
        <title>Burkholderia cepacia outbreak.</title>
        <authorList>
            <person name="Farzana R."/>
            <person name="Walsh T.R."/>
        </authorList>
    </citation>
    <scope>NUCLEOTIDE SEQUENCE [LARGE SCALE GENOMIC DNA]</scope>
    <source>
        <strain evidence="5">d13</strain>
    </source>
</reference>
<keyword evidence="4" id="KW-0238">DNA-binding</keyword>
<evidence type="ECO:0000256" key="2">
    <source>
        <dbReference type="ARBA" id="ARBA00022705"/>
    </source>
</evidence>
<protein>
    <submittedName>
        <fullName evidence="4">DNA-binding protein</fullName>
    </submittedName>
</protein>
<gene>
    <name evidence="4" type="ORF">E3D37_02960</name>
</gene>
<feature type="domain" description="Helix-hairpin-helix DNA-binding motif class 1" evidence="3">
    <location>
        <begin position="102"/>
        <end position="121"/>
    </location>
</feature>
<sequence length="293" mass="32200">MHTTAPLAFPDNQRIAGCLLEAARRLDAQGANPFRVGAYRTAANTIAHLGSDIRALFDKGGIDALDAIPGVGKGIASAIAEMLITDRWGQLERLRGDADPAALFQTVPGIGPELAARIHDTLGVETLEDLELAARDGRLDRIEGMGPRRTASVRAALNDMLSRPQRWPPLRRRAAPQAEPDVSLLLEVDRLYREKAAAGALPTIAPRRLNPQGKAWLPVLHVTRDGWHFTALFSNTLHAHELGRVKDWVVLYFYNDGHEENQRTVVTETRGSLVGRRVVRGRETECRAHYAAA</sequence>
<dbReference type="PANTHER" id="PTHR11276:SF28">
    <property type="entry name" value="DNA POLYMERASE LAMBDA"/>
    <property type="match status" value="1"/>
</dbReference>
<name>A0AAX2RXW4_BURCE</name>
<dbReference type="SUPFAM" id="SSF47781">
    <property type="entry name" value="RuvA domain 2-like"/>
    <property type="match status" value="1"/>
</dbReference>
<dbReference type="InterPro" id="IPR010994">
    <property type="entry name" value="RuvA_2-like"/>
</dbReference>
<dbReference type="Gene3D" id="1.10.150.20">
    <property type="entry name" value="5' to 3' exonuclease, C-terminal subdomain"/>
    <property type="match status" value="1"/>
</dbReference>
<organism evidence="4 5">
    <name type="scientific">Burkholderia cepacia</name>
    <name type="common">Pseudomonas cepacia</name>
    <dbReference type="NCBI Taxonomy" id="292"/>
    <lineage>
        <taxon>Bacteria</taxon>
        <taxon>Pseudomonadati</taxon>
        <taxon>Pseudomonadota</taxon>
        <taxon>Betaproteobacteria</taxon>
        <taxon>Burkholderiales</taxon>
        <taxon>Burkholderiaceae</taxon>
        <taxon>Burkholderia</taxon>
        <taxon>Burkholderia cepacia complex</taxon>
    </lineage>
</organism>